<name>A0A4Q0VMR7_9BACI</name>
<keyword evidence="1" id="KW-0472">Membrane</keyword>
<proteinExistence type="predicted"/>
<dbReference type="InterPro" id="IPR025356">
    <property type="entry name" value="DUF4260"/>
</dbReference>
<dbReference type="EMBL" id="QOUX01000047">
    <property type="protein sequence ID" value="RXI96423.1"/>
    <property type="molecule type" value="Genomic_DNA"/>
</dbReference>
<sequence length="115" mass="13070">MTKVLLHIEGFAILSLSVYLYGYFQFSWLLFFILLFAPDIAMVGYVISNKVGSVAYNLFHTYSVPIILILVSVMFSNLTLLSIGFIWSAHIGMDRMLGYGLKYSTAFKDTHLNRV</sequence>
<feature type="transmembrane region" description="Helical" evidence="1">
    <location>
        <begin position="67"/>
        <end position="87"/>
    </location>
</feature>
<comment type="caution">
    <text evidence="2">The sequence shown here is derived from an EMBL/GenBank/DDBJ whole genome shotgun (WGS) entry which is preliminary data.</text>
</comment>
<keyword evidence="3" id="KW-1185">Reference proteome</keyword>
<evidence type="ECO:0000313" key="2">
    <source>
        <dbReference type="EMBL" id="RXI96423.1"/>
    </source>
</evidence>
<keyword evidence="1" id="KW-1133">Transmembrane helix</keyword>
<evidence type="ECO:0000256" key="1">
    <source>
        <dbReference type="SAM" id="Phobius"/>
    </source>
</evidence>
<evidence type="ECO:0000313" key="3">
    <source>
        <dbReference type="Proteomes" id="UP000290649"/>
    </source>
</evidence>
<dbReference type="OrthoDB" id="9813911at2"/>
<keyword evidence="1" id="KW-0812">Transmembrane</keyword>
<dbReference type="Proteomes" id="UP000290649">
    <property type="component" value="Unassembled WGS sequence"/>
</dbReference>
<organism evidence="2 3">
    <name type="scientific">Anaerobacillus alkaliphilus</name>
    <dbReference type="NCBI Taxonomy" id="1548597"/>
    <lineage>
        <taxon>Bacteria</taxon>
        <taxon>Bacillati</taxon>
        <taxon>Bacillota</taxon>
        <taxon>Bacilli</taxon>
        <taxon>Bacillales</taxon>
        <taxon>Bacillaceae</taxon>
        <taxon>Anaerobacillus</taxon>
    </lineage>
</organism>
<protein>
    <submittedName>
        <fullName evidence="2">DUF4260 family protein</fullName>
    </submittedName>
</protein>
<dbReference type="RefSeq" id="WP_129080400.1">
    <property type="nucleotide sequence ID" value="NZ_QOUX01000047.1"/>
</dbReference>
<feature type="transmembrane region" description="Helical" evidence="1">
    <location>
        <begin position="6"/>
        <end position="24"/>
    </location>
</feature>
<accession>A0A4Q0VMR7</accession>
<reference evidence="2 3" key="1">
    <citation type="journal article" date="2019" name="Int. J. Syst. Evol. Microbiol.">
        <title>Anaerobacillus alkaliphilus sp. nov., a novel alkaliphilic and moderately halophilic bacterium.</title>
        <authorList>
            <person name="Borsodi A.K."/>
            <person name="Aszalos J.M."/>
            <person name="Bihari P."/>
            <person name="Nagy I."/>
            <person name="Schumann P."/>
            <person name="Sproer C."/>
            <person name="Kovacs A.L."/>
            <person name="Boka K."/>
            <person name="Dobosy P."/>
            <person name="Ovari M."/>
            <person name="Szili-Kovacs T."/>
            <person name="Toth E."/>
        </authorList>
    </citation>
    <scope>NUCLEOTIDE SEQUENCE [LARGE SCALE GENOMIC DNA]</scope>
    <source>
        <strain evidence="2 3">B16-10</strain>
    </source>
</reference>
<dbReference type="Pfam" id="PF14079">
    <property type="entry name" value="DUF4260"/>
    <property type="match status" value="1"/>
</dbReference>
<gene>
    <name evidence="2" type="ORF">DS745_22180</name>
</gene>
<dbReference type="AlphaFoldDB" id="A0A4Q0VMR7"/>